<gene>
    <name evidence="2" type="ORF">GTO91_12205</name>
</gene>
<organism evidence="2 3">
    <name type="scientific">Heliomicrobium undosum</name>
    <dbReference type="NCBI Taxonomy" id="121734"/>
    <lineage>
        <taxon>Bacteria</taxon>
        <taxon>Bacillati</taxon>
        <taxon>Bacillota</taxon>
        <taxon>Clostridia</taxon>
        <taxon>Eubacteriales</taxon>
        <taxon>Heliobacteriaceae</taxon>
        <taxon>Heliomicrobium</taxon>
    </lineage>
</organism>
<keyword evidence="3" id="KW-1185">Reference proteome</keyword>
<sequence>MGERERFSAIIDTILKENLGAYRVKVFFFGSWSRFEERPSSDIDIAIQAAEPLPPGALARLRAAFEDSPLPLPPC</sequence>
<dbReference type="InterPro" id="IPR043519">
    <property type="entry name" value="NT_sf"/>
</dbReference>
<dbReference type="EMBL" id="WXEY01000014">
    <property type="protein sequence ID" value="MZP30476.1"/>
    <property type="molecule type" value="Genomic_DNA"/>
</dbReference>
<feature type="domain" description="Polymerase nucleotidyl transferase" evidence="1">
    <location>
        <begin position="13"/>
        <end position="69"/>
    </location>
</feature>
<proteinExistence type="predicted"/>
<dbReference type="AlphaFoldDB" id="A0A845L448"/>
<dbReference type="Pfam" id="PF01909">
    <property type="entry name" value="NTP_transf_2"/>
    <property type="match status" value="1"/>
</dbReference>
<reference evidence="2 3" key="1">
    <citation type="submission" date="2020-01" db="EMBL/GenBank/DDBJ databases">
        <title>Whole-genome sequence of Heliobacterium undosum DSM 13378.</title>
        <authorList>
            <person name="Kyndt J.A."/>
            <person name="Meyer T.E."/>
        </authorList>
    </citation>
    <scope>NUCLEOTIDE SEQUENCE [LARGE SCALE GENOMIC DNA]</scope>
    <source>
        <strain evidence="2 3">DSM 13378</strain>
    </source>
</reference>
<name>A0A845L448_9FIRM</name>
<dbReference type="Gene3D" id="3.30.460.10">
    <property type="entry name" value="Beta Polymerase, domain 2"/>
    <property type="match status" value="1"/>
</dbReference>
<dbReference type="InterPro" id="IPR002934">
    <property type="entry name" value="Polymerase_NTP_transf_dom"/>
</dbReference>
<dbReference type="Proteomes" id="UP000463470">
    <property type="component" value="Unassembled WGS sequence"/>
</dbReference>
<comment type="caution">
    <text evidence="2">The sequence shown here is derived from an EMBL/GenBank/DDBJ whole genome shotgun (WGS) entry which is preliminary data.</text>
</comment>
<evidence type="ECO:0000313" key="3">
    <source>
        <dbReference type="Proteomes" id="UP000463470"/>
    </source>
</evidence>
<evidence type="ECO:0000313" key="2">
    <source>
        <dbReference type="EMBL" id="MZP30476.1"/>
    </source>
</evidence>
<dbReference type="GO" id="GO:0016779">
    <property type="term" value="F:nucleotidyltransferase activity"/>
    <property type="evidence" value="ECO:0007669"/>
    <property type="project" value="InterPro"/>
</dbReference>
<accession>A0A845L448</accession>
<dbReference type="CDD" id="cd05403">
    <property type="entry name" value="NT_KNTase_like"/>
    <property type="match status" value="1"/>
</dbReference>
<evidence type="ECO:0000259" key="1">
    <source>
        <dbReference type="Pfam" id="PF01909"/>
    </source>
</evidence>
<protein>
    <recommendedName>
        <fullName evidence="1">Polymerase nucleotidyl transferase domain-containing protein</fullName>
    </recommendedName>
</protein>
<dbReference type="SUPFAM" id="SSF81301">
    <property type="entry name" value="Nucleotidyltransferase"/>
    <property type="match status" value="1"/>
</dbReference>
<dbReference type="OrthoDB" id="9803106at2"/>
<dbReference type="RefSeq" id="WP_161259001.1">
    <property type="nucleotide sequence ID" value="NZ_WXEY01000014.1"/>
</dbReference>